<comment type="subcellular location">
    <subcellularLocation>
        <location evidence="1">Peroxisome membrane</location>
        <topology evidence="1">Multi-pass membrane protein</topology>
    </subcellularLocation>
</comment>
<accession>T1EGY3</accession>
<evidence type="ECO:0000256" key="5">
    <source>
        <dbReference type="ARBA" id="ARBA00022737"/>
    </source>
</evidence>
<dbReference type="AlphaFoldDB" id="T1EGY3"/>
<comment type="similarity">
    <text evidence="2 10">Belongs to the mitochondrial carrier (TC 2.A.29) family.</text>
</comment>
<dbReference type="HOGENOM" id="CLU_015166_6_3_1"/>
<evidence type="ECO:0000256" key="11">
    <source>
        <dbReference type="SAM" id="Phobius"/>
    </source>
</evidence>
<dbReference type="SUPFAM" id="SSF103506">
    <property type="entry name" value="Mitochondrial carrier"/>
    <property type="match status" value="1"/>
</dbReference>
<sequence length="285" mass="33280">MFSLNYFIHALSGSLGNIFAILLFYPLDTVRTRLQVQENRRCQFTPIIVRDIVILEGWHSLYKGWQSLTLSIAITSFTYFYIFHGLKLYVGVESQSIFKDIIFGTISGIITVSISNPFWVINTRLKLQHLRINNNKNKINNYNNNNNIIINYNRNINFNVYKEDGLKFYFYGLTSSLLLVTNPVVNFMVYEFCKRSFMSWLLNFFSDSILFFAFGGLAKLLATVVTYPLQVVQTRSRVRKRTFFPAFISLSKVRYFFRGLESKLLQTVLTSAFMFLIYENLTSLL</sequence>
<reference evidence="13" key="1">
    <citation type="submission" date="2012-12" db="EMBL/GenBank/DDBJ databases">
        <authorList>
            <person name="Hellsten U."/>
            <person name="Grimwood J."/>
            <person name="Chapman J.A."/>
            <person name="Shapiro H."/>
            <person name="Aerts A."/>
            <person name="Otillar R.P."/>
            <person name="Terry A.Y."/>
            <person name="Boore J.L."/>
            <person name="Simakov O."/>
            <person name="Marletaz F."/>
            <person name="Cho S.-J."/>
            <person name="Edsinger-Gonzales E."/>
            <person name="Havlak P."/>
            <person name="Kuo D.-H."/>
            <person name="Larsson T."/>
            <person name="Lv J."/>
            <person name="Arendt D."/>
            <person name="Savage R."/>
            <person name="Osoegawa K."/>
            <person name="de Jong P."/>
            <person name="Lindberg D.R."/>
            <person name="Seaver E.C."/>
            <person name="Weisblat D.A."/>
            <person name="Putnam N.H."/>
            <person name="Grigoriev I.V."/>
            <person name="Rokhsar D.S."/>
        </authorList>
    </citation>
    <scope>NUCLEOTIDE SEQUENCE</scope>
</reference>
<dbReference type="OrthoDB" id="10266426at2759"/>
<dbReference type="GO" id="GO:0080122">
    <property type="term" value="F:AMP transmembrane transporter activity"/>
    <property type="evidence" value="ECO:0000318"/>
    <property type="project" value="GO_Central"/>
</dbReference>
<dbReference type="GO" id="GO:0051724">
    <property type="term" value="F:NAD transmembrane transporter activity"/>
    <property type="evidence" value="ECO:0000318"/>
    <property type="project" value="GO_Central"/>
</dbReference>
<dbReference type="PANTHER" id="PTHR45939:SF5">
    <property type="entry name" value="PEROXISOMAL MEMBRANE PROTEIN PMP34"/>
    <property type="match status" value="1"/>
</dbReference>
<evidence type="ECO:0000313" key="12">
    <source>
        <dbReference type="EnsemblMetazoa" id="HelroP123629"/>
    </source>
</evidence>
<evidence type="ECO:0000256" key="1">
    <source>
        <dbReference type="ARBA" id="ARBA00004585"/>
    </source>
</evidence>
<feature type="transmembrane region" description="Helical" evidence="11">
    <location>
        <begin position="101"/>
        <end position="121"/>
    </location>
</feature>
<dbReference type="EnsemblMetazoa" id="HelroT123629">
    <property type="protein sequence ID" value="HelroP123629"/>
    <property type="gene ID" value="HelroG123629"/>
</dbReference>
<gene>
    <name evidence="12" type="primary">20195833</name>
</gene>
<dbReference type="GO" id="GO:0015217">
    <property type="term" value="F:ADP transmembrane transporter activity"/>
    <property type="evidence" value="ECO:0000318"/>
    <property type="project" value="GO_Central"/>
</dbReference>
<dbReference type="EMBL" id="AMQM01005995">
    <property type="status" value="NOT_ANNOTATED_CDS"/>
    <property type="molecule type" value="Genomic_DNA"/>
</dbReference>
<dbReference type="GO" id="GO:0015230">
    <property type="term" value="F:FAD transmembrane transporter activity"/>
    <property type="evidence" value="ECO:0000318"/>
    <property type="project" value="GO_Central"/>
</dbReference>
<evidence type="ECO:0000256" key="10">
    <source>
        <dbReference type="RuleBase" id="RU000488"/>
    </source>
</evidence>
<evidence type="ECO:0000256" key="7">
    <source>
        <dbReference type="ARBA" id="ARBA00023136"/>
    </source>
</evidence>
<feature type="repeat" description="Solcar" evidence="9">
    <location>
        <begin position="4"/>
        <end position="89"/>
    </location>
</feature>
<dbReference type="Pfam" id="PF00153">
    <property type="entry name" value="Mito_carr"/>
    <property type="match status" value="3"/>
</dbReference>
<dbReference type="Gene3D" id="1.50.40.10">
    <property type="entry name" value="Mitochondrial carrier domain"/>
    <property type="match status" value="2"/>
</dbReference>
<protein>
    <submittedName>
        <fullName evidence="12">Uncharacterized protein</fullName>
    </submittedName>
</protein>
<dbReference type="InterPro" id="IPR052217">
    <property type="entry name" value="Mito/Peroxisomal_Carrier"/>
</dbReference>
<dbReference type="STRING" id="6412.T1EGY3"/>
<dbReference type="KEGG" id="hro:HELRODRAFT_123629"/>
<feature type="repeat" description="Solcar" evidence="9">
    <location>
        <begin position="95"/>
        <end position="196"/>
    </location>
</feature>
<dbReference type="GO" id="GO:0005347">
    <property type="term" value="F:ATP transmembrane transporter activity"/>
    <property type="evidence" value="ECO:0000318"/>
    <property type="project" value="GO_Central"/>
</dbReference>
<evidence type="ECO:0000256" key="2">
    <source>
        <dbReference type="ARBA" id="ARBA00006375"/>
    </source>
</evidence>
<organism evidence="12 13">
    <name type="scientific">Helobdella robusta</name>
    <name type="common">Californian leech</name>
    <dbReference type="NCBI Taxonomy" id="6412"/>
    <lineage>
        <taxon>Eukaryota</taxon>
        <taxon>Metazoa</taxon>
        <taxon>Spiralia</taxon>
        <taxon>Lophotrochozoa</taxon>
        <taxon>Annelida</taxon>
        <taxon>Clitellata</taxon>
        <taxon>Hirudinea</taxon>
        <taxon>Rhynchobdellida</taxon>
        <taxon>Glossiphoniidae</taxon>
        <taxon>Helobdella</taxon>
    </lineage>
</organism>
<evidence type="ECO:0000256" key="4">
    <source>
        <dbReference type="ARBA" id="ARBA00022692"/>
    </source>
</evidence>
<dbReference type="PROSITE" id="PS50920">
    <property type="entry name" value="SOLCAR"/>
    <property type="match status" value="3"/>
</dbReference>
<feature type="repeat" description="Solcar" evidence="9">
    <location>
        <begin position="206"/>
        <end position="284"/>
    </location>
</feature>
<dbReference type="InterPro" id="IPR023395">
    <property type="entry name" value="MCP_dom_sf"/>
</dbReference>
<evidence type="ECO:0000256" key="9">
    <source>
        <dbReference type="PROSITE-ProRule" id="PRU00282"/>
    </source>
</evidence>
<dbReference type="GO" id="GO:0044610">
    <property type="term" value="F:FMN transmembrane transporter activity"/>
    <property type="evidence" value="ECO:0000318"/>
    <property type="project" value="GO_Central"/>
</dbReference>
<name>T1EGY3_HELRO</name>
<keyword evidence="5" id="KW-0677">Repeat</keyword>
<feature type="transmembrane region" description="Helical" evidence="11">
    <location>
        <begin position="68"/>
        <end position="89"/>
    </location>
</feature>
<keyword evidence="7 9" id="KW-0472">Membrane</keyword>
<evidence type="ECO:0000256" key="3">
    <source>
        <dbReference type="ARBA" id="ARBA00022448"/>
    </source>
</evidence>
<feature type="transmembrane region" description="Helical" evidence="11">
    <location>
        <begin position="168"/>
        <end position="189"/>
    </location>
</feature>
<dbReference type="OMA" id="QFMMYEL"/>
<dbReference type="GO" id="GO:0005778">
    <property type="term" value="C:peroxisomal membrane"/>
    <property type="evidence" value="ECO:0000318"/>
    <property type="project" value="GO_Central"/>
</dbReference>
<reference evidence="13" key="2">
    <citation type="journal article" date="2013" name="Nature">
        <title>Insights into bilaterian evolution from three spiralian genomes.</title>
        <authorList>
            <person name="Simakov O."/>
            <person name="Marletaz F."/>
            <person name="Cho S.J."/>
            <person name="Edsinger-Gonzales E."/>
            <person name="Havlak P."/>
            <person name="Hellsten U."/>
            <person name="Kuo D.H."/>
            <person name="Larsson T."/>
            <person name="Lv J."/>
            <person name="Arendt D."/>
            <person name="Savage R."/>
            <person name="Osoegawa K."/>
            <person name="de Jong P."/>
            <person name="Grimwood J."/>
            <person name="Chapman J.A."/>
            <person name="Shapiro H."/>
            <person name="Aerts A."/>
            <person name="Otillar R.P."/>
            <person name="Terry A.Y."/>
            <person name="Boore J.L."/>
            <person name="Grigoriev I.V."/>
            <person name="Lindberg D.R."/>
            <person name="Seaver E.C."/>
            <person name="Weisblat D.A."/>
            <person name="Putnam N.H."/>
            <person name="Rokhsar D.S."/>
        </authorList>
    </citation>
    <scope>NUCLEOTIDE SEQUENCE</scope>
</reference>
<keyword evidence="13" id="KW-1185">Reference proteome</keyword>
<reference evidence="12" key="3">
    <citation type="submission" date="2015-06" db="UniProtKB">
        <authorList>
            <consortium name="EnsemblMetazoa"/>
        </authorList>
    </citation>
    <scope>IDENTIFICATION</scope>
</reference>
<keyword evidence="3 10" id="KW-0813">Transport</keyword>
<dbReference type="InterPro" id="IPR018108">
    <property type="entry name" value="MCP_transmembrane"/>
</dbReference>
<dbReference type="eggNOG" id="KOG0769">
    <property type="taxonomic scope" value="Eukaryota"/>
</dbReference>
<proteinExistence type="inferred from homology"/>
<dbReference type="GO" id="GO:0015228">
    <property type="term" value="F:coenzyme A transmembrane transporter activity"/>
    <property type="evidence" value="ECO:0000318"/>
    <property type="project" value="GO_Central"/>
</dbReference>
<evidence type="ECO:0000256" key="6">
    <source>
        <dbReference type="ARBA" id="ARBA00022989"/>
    </source>
</evidence>
<evidence type="ECO:0000313" key="13">
    <source>
        <dbReference type="Proteomes" id="UP000015101"/>
    </source>
</evidence>
<dbReference type="PANTHER" id="PTHR45939">
    <property type="entry name" value="PEROXISOMAL MEMBRANE PROTEIN PMP34-RELATED"/>
    <property type="match status" value="1"/>
</dbReference>
<keyword evidence="6 11" id="KW-1133">Transmembrane helix</keyword>
<keyword evidence="4 9" id="KW-0812">Transmembrane</keyword>
<dbReference type="Proteomes" id="UP000015101">
    <property type="component" value="Unassembled WGS sequence"/>
</dbReference>
<feature type="transmembrane region" description="Helical" evidence="11">
    <location>
        <begin position="209"/>
        <end position="232"/>
    </location>
</feature>
<keyword evidence="8" id="KW-0576">Peroxisome</keyword>
<dbReference type="CTD" id="20195833"/>
<feature type="transmembrane region" description="Helical" evidence="11">
    <location>
        <begin position="6"/>
        <end position="25"/>
    </location>
</feature>
<evidence type="ECO:0000256" key="8">
    <source>
        <dbReference type="ARBA" id="ARBA00023140"/>
    </source>
</evidence>